<organism evidence="2 3">
    <name type="scientific">Sphaeroforma arctica JP610</name>
    <dbReference type="NCBI Taxonomy" id="667725"/>
    <lineage>
        <taxon>Eukaryota</taxon>
        <taxon>Ichthyosporea</taxon>
        <taxon>Ichthyophonida</taxon>
        <taxon>Sphaeroforma</taxon>
    </lineage>
</organism>
<gene>
    <name evidence="2" type="ORF">SARC_16834</name>
</gene>
<keyword evidence="3" id="KW-1185">Reference proteome</keyword>
<evidence type="ECO:0000313" key="3">
    <source>
        <dbReference type="Proteomes" id="UP000054560"/>
    </source>
</evidence>
<protein>
    <recommendedName>
        <fullName evidence="4">Tudor domain-containing protein</fullName>
    </recommendedName>
</protein>
<dbReference type="EMBL" id="KQ250604">
    <property type="protein sequence ID" value="KNC70635.1"/>
    <property type="molecule type" value="Genomic_DNA"/>
</dbReference>
<dbReference type="RefSeq" id="XP_014144537.1">
    <property type="nucleotide sequence ID" value="XM_014289062.1"/>
</dbReference>
<dbReference type="Proteomes" id="UP000054560">
    <property type="component" value="Unassembled WGS sequence"/>
</dbReference>
<feature type="non-terminal residue" evidence="2">
    <location>
        <position position="1"/>
    </location>
</feature>
<dbReference type="STRING" id="667725.A0A0L0F1N7"/>
<proteinExistence type="predicted"/>
<evidence type="ECO:0000313" key="2">
    <source>
        <dbReference type="EMBL" id="KNC70635.1"/>
    </source>
</evidence>
<sequence length="163" mass="18847">VKSFNVGDVVESASTENDGHWYQCRIDKIIQTPDGVQYAISYLEDSNVTNVVDASQVRSVVENTDQAEGDPQFKTNKQRALESREYKKARREKKQERLRKLEEESEKDKKSWQSFANGKVKKKGKKSKVPNIMNKKSMFATTESGKVCSVNAYKYWWMFVGYK</sequence>
<dbReference type="GeneID" id="25917338"/>
<accession>A0A0L0F1N7</accession>
<evidence type="ECO:0000256" key="1">
    <source>
        <dbReference type="SAM" id="MobiDB-lite"/>
    </source>
</evidence>
<feature type="region of interest" description="Disordered" evidence="1">
    <location>
        <begin position="62"/>
        <end position="109"/>
    </location>
</feature>
<evidence type="ECO:0008006" key="4">
    <source>
        <dbReference type="Google" id="ProtNLM"/>
    </source>
</evidence>
<dbReference type="AlphaFoldDB" id="A0A0L0F1N7"/>
<reference evidence="2 3" key="1">
    <citation type="submission" date="2011-02" db="EMBL/GenBank/DDBJ databases">
        <title>The Genome Sequence of Sphaeroforma arctica JP610.</title>
        <authorList>
            <consortium name="The Broad Institute Genome Sequencing Platform"/>
            <person name="Russ C."/>
            <person name="Cuomo C."/>
            <person name="Young S.K."/>
            <person name="Zeng Q."/>
            <person name="Gargeya S."/>
            <person name="Alvarado L."/>
            <person name="Berlin A."/>
            <person name="Chapman S.B."/>
            <person name="Chen Z."/>
            <person name="Freedman E."/>
            <person name="Gellesch M."/>
            <person name="Goldberg J."/>
            <person name="Griggs A."/>
            <person name="Gujja S."/>
            <person name="Heilman E."/>
            <person name="Heiman D."/>
            <person name="Howarth C."/>
            <person name="Mehta T."/>
            <person name="Neiman D."/>
            <person name="Pearson M."/>
            <person name="Roberts A."/>
            <person name="Saif S."/>
            <person name="Shea T."/>
            <person name="Shenoy N."/>
            <person name="Sisk P."/>
            <person name="Stolte C."/>
            <person name="Sykes S."/>
            <person name="White J."/>
            <person name="Yandava C."/>
            <person name="Burger G."/>
            <person name="Gray M.W."/>
            <person name="Holland P.W.H."/>
            <person name="King N."/>
            <person name="Lang F.B.F."/>
            <person name="Roger A.J."/>
            <person name="Ruiz-Trillo I."/>
            <person name="Haas B."/>
            <person name="Nusbaum C."/>
            <person name="Birren B."/>
        </authorList>
    </citation>
    <scope>NUCLEOTIDE SEQUENCE [LARGE SCALE GENOMIC DNA]</scope>
    <source>
        <strain evidence="2 3">JP610</strain>
    </source>
</reference>
<feature type="compositionally biased region" description="Basic and acidic residues" evidence="1">
    <location>
        <begin position="93"/>
        <end position="109"/>
    </location>
</feature>
<name>A0A0L0F1N7_9EUKA</name>